<dbReference type="RefSeq" id="WP_162837720.1">
    <property type="nucleotide sequence ID" value="NZ_BBXI01000016.1"/>
</dbReference>
<evidence type="ECO:0000313" key="2">
    <source>
        <dbReference type="Proteomes" id="UP000303581"/>
    </source>
</evidence>
<accession>A0A480B551</accession>
<sequence>MTWGGQRAGSGRRPRVYKRVCRSFRLTDEEYQVLKPLIEAIRMRTDLNNKTARLVD</sequence>
<proteinExistence type="predicted"/>
<organism evidence="1 2">
    <name type="scientific">Veillonella tobetsuensis</name>
    <dbReference type="NCBI Taxonomy" id="1110546"/>
    <lineage>
        <taxon>Bacteria</taxon>
        <taxon>Bacillati</taxon>
        <taxon>Bacillota</taxon>
        <taxon>Negativicutes</taxon>
        <taxon>Veillonellales</taxon>
        <taxon>Veillonellaceae</taxon>
        <taxon>Veillonella</taxon>
    </lineage>
</organism>
<keyword evidence="2" id="KW-1185">Reference proteome</keyword>
<dbReference type="Proteomes" id="UP000303581">
    <property type="component" value="Unassembled WGS sequence"/>
</dbReference>
<dbReference type="EMBL" id="BJCR01000005">
    <property type="protein sequence ID" value="GCL68584.1"/>
    <property type="molecule type" value="Genomic_DNA"/>
</dbReference>
<comment type="caution">
    <text evidence="1">The sequence shown here is derived from an EMBL/GenBank/DDBJ whole genome shotgun (WGS) entry which is preliminary data.</text>
</comment>
<evidence type="ECO:0000313" key="1">
    <source>
        <dbReference type="EMBL" id="GCL68584.1"/>
    </source>
</evidence>
<gene>
    <name evidence="1" type="ORF">PAGU1579_03530</name>
</gene>
<reference evidence="1 2" key="1">
    <citation type="submission" date="2019-03" db="EMBL/GenBank/DDBJ databases">
        <title>Draft genome sequences of two Veillonella tobetsuensis clinical isolates from intraoperative bronchial fluids of elderly patients with pulmonary carcinoma.</title>
        <authorList>
            <person name="Akiyama T."/>
        </authorList>
    </citation>
    <scope>NUCLEOTIDE SEQUENCE [LARGE SCALE GENOMIC DNA]</scope>
    <source>
        <strain evidence="1 2">PAGU 1579</strain>
    </source>
</reference>
<dbReference type="AlphaFoldDB" id="A0A480B551"/>
<name>A0A480B551_9FIRM</name>
<protein>
    <submittedName>
        <fullName evidence="1">Uncharacterized protein</fullName>
    </submittedName>
</protein>